<evidence type="ECO:0000313" key="3">
    <source>
        <dbReference type="Proteomes" id="UP001208017"/>
    </source>
</evidence>
<dbReference type="Pfam" id="PF13302">
    <property type="entry name" value="Acetyltransf_3"/>
    <property type="match status" value="1"/>
</dbReference>
<dbReference type="SUPFAM" id="SSF55729">
    <property type="entry name" value="Acyl-CoA N-acyltransferases (Nat)"/>
    <property type="match status" value="1"/>
</dbReference>
<protein>
    <submittedName>
        <fullName evidence="2">GNAT family protein</fullName>
    </submittedName>
</protein>
<dbReference type="Proteomes" id="UP001208017">
    <property type="component" value="Unassembled WGS sequence"/>
</dbReference>
<dbReference type="InterPro" id="IPR000182">
    <property type="entry name" value="GNAT_dom"/>
</dbReference>
<dbReference type="PANTHER" id="PTHR43792">
    <property type="entry name" value="GNAT FAMILY, PUTATIVE (AFU_ORTHOLOGUE AFUA_3G00765)-RELATED-RELATED"/>
    <property type="match status" value="1"/>
</dbReference>
<keyword evidence="3" id="KW-1185">Reference proteome</keyword>
<comment type="caution">
    <text evidence="2">The sequence shown here is derived from an EMBL/GenBank/DDBJ whole genome shotgun (WGS) entry which is preliminary data.</text>
</comment>
<proteinExistence type="predicted"/>
<organism evidence="2 3">
    <name type="scientific">Tumebacillus lacus</name>
    <dbReference type="NCBI Taxonomy" id="2995335"/>
    <lineage>
        <taxon>Bacteria</taxon>
        <taxon>Bacillati</taxon>
        <taxon>Bacillota</taxon>
        <taxon>Bacilli</taxon>
        <taxon>Bacillales</taxon>
        <taxon>Alicyclobacillaceae</taxon>
        <taxon>Tumebacillus</taxon>
    </lineage>
</organism>
<dbReference type="Gene3D" id="3.40.630.30">
    <property type="match status" value="1"/>
</dbReference>
<name>A0ABT3X5M7_9BACL</name>
<sequence length="183" mass="21228">MLALKGFPVLETERFVLRSLLAQDAESYLAIFSDPEVLRYYNLTPLTSLDQAREEIAKKQQFFEDNFLIRWAITRRGEDRLIGTIGFHRWEKEHLRAEVGYDVERDLWGHGVIGEVLPSVVRYGFEEMGLNRIAGLTVPENIPSKRILEKAGFQEEGILRQNYVIHGKPTDALVLSLLREDWR</sequence>
<accession>A0ABT3X5M7</accession>
<evidence type="ECO:0000259" key="1">
    <source>
        <dbReference type="PROSITE" id="PS51186"/>
    </source>
</evidence>
<dbReference type="RefSeq" id="WP_267153455.1">
    <property type="nucleotide sequence ID" value="NZ_JAPMLT010000017.1"/>
</dbReference>
<dbReference type="InterPro" id="IPR051531">
    <property type="entry name" value="N-acetyltransferase"/>
</dbReference>
<evidence type="ECO:0000313" key="2">
    <source>
        <dbReference type="EMBL" id="MCX7572204.1"/>
    </source>
</evidence>
<dbReference type="EMBL" id="JAPMLT010000017">
    <property type="protein sequence ID" value="MCX7572204.1"/>
    <property type="molecule type" value="Genomic_DNA"/>
</dbReference>
<dbReference type="PANTHER" id="PTHR43792:SF9">
    <property type="entry name" value="RIBOSOMAL-PROTEIN-ALANINE ACETYLTRANSFERASE"/>
    <property type="match status" value="1"/>
</dbReference>
<feature type="domain" description="N-acetyltransferase" evidence="1">
    <location>
        <begin position="15"/>
        <end position="180"/>
    </location>
</feature>
<dbReference type="InterPro" id="IPR016181">
    <property type="entry name" value="Acyl_CoA_acyltransferase"/>
</dbReference>
<reference evidence="2 3" key="1">
    <citation type="submission" date="2022-11" db="EMBL/GenBank/DDBJ databases">
        <title>Study of microbial diversity in lake waters.</title>
        <authorList>
            <person name="Zhang J."/>
        </authorList>
    </citation>
    <scope>NUCLEOTIDE SEQUENCE [LARGE SCALE GENOMIC DNA]</scope>
    <source>
        <strain evidence="2 3">DT12</strain>
    </source>
</reference>
<gene>
    <name evidence="2" type="ORF">OS242_20050</name>
</gene>
<dbReference type="PROSITE" id="PS51186">
    <property type="entry name" value="GNAT"/>
    <property type="match status" value="1"/>
</dbReference>